<evidence type="ECO:0000313" key="2">
    <source>
        <dbReference type="EMBL" id="RKU41901.1"/>
    </source>
</evidence>
<evidence type="ECO:0000256" key="1">
    <source>
        <dbReference type="SAM" id="MobiDB-lite"/>
    </source>
</evidence>
<gene>
    <name evidence="2" type="ORF">DL546_004908</name>
</gene>
<dbReference type="AlphaFoldDB" id="A0A420Y205"/>
<dbReference type="OrthoDB" id="5377392at2759"/>
<proteinExistence type="predicted"/>
<keyword evidence="3" id="KW-1185">Reference proteome</keyword>
<evidence type="ECO:0000313" key="3">
    <source>
        <dbReference type="Proteomes" id="UP000275385"/>
    </source>
</evidence>
<dbReference type="EMBL" id="QVQW01000066">
    <property type="protein sequence ID" value="RKU41901.1"/>
    <property type="molecule type" value="Genomic_DNA"/>
</dbReference>
<accession>A0A420Y205</accession>
<feature type="region of interest" description="Disordered" evidence="1">
    <location>
        <begin position="1"/>
        <end position="30"/>
    </location>
</feature>
<organism evidence="2 3">
    <name type="scientific">Coniochaeta pulveracea</name>
    <dbReference type="NCBI Taxonomy" id="177199"/>
    <lineage>
        <taxon>Eukaryota</taxon>
        <taxon>Fungi</taxon>
        <taxon>Dikarya</taxon>
        <taxon>Ascomycota</taxon>
        <taxon>Pezizomycotina</taxon>
        <taxon>Sordariomycetes</taxon>
        <taxon>Sordariomycetidae</taxon>
        <taxon>Coniochaetales</taxon>
        <taxon>Coniochaetaceae</taxon>
        <taxon>Coniochaeta</taxon>
    </lineage>
</organism>
<dbReference type="Proteomes" id="UP000275385">
    <property type="component" value="Unassembled WGS sequence"/>
</dbReference>
<comment type="caution">
    <text evidence="2">The sequence shown here is derived from an EMBL/GenBank/DDBJ whole genome shotgun (WGS) entry which is preliminary data.</text>
</comment>
<feature type="compositionally biased region" description="Polar residues" evidence="1">
    <location>
        <begin position="19"/>
        <end position="30"/>
    </location>
</feature>
<protein>
    <submittedName>
        <fullName evidence="2">Uncharacterized protein</fullName>
    </submittedName>
</protein>
<reference evidence="2 3" key="1">
    <citation type="submission" date="2018-08" db="EMBL/GenBank/DDBJ databases">
        <title>Draft genome of the lignicolous fungus Coniochaeta pulveracea.</title>
        <authorList>
            <person name="Borstlap C.J."/>
            <person name="De Witt R.N."/>
            <person name="Botha A."/>
            <person name="Volschenk H."/>
        </authorList>
    </citation>
    <scope>NUCLEOTIDE SEQUENCE [LARGE SCALE GENOMIC DNA]</scope>
    <source>
        <strain evidence="2 3">CAB683</strain>
    </source>
</reference>
<name>A0A420Y205_9PEZI</name>
<sequence length="130" mass="14437">MDSTAGPSQLMHEHDPVRQGTNVVSVPQRPNQANHAGIMIAKIETIFESMFEALSSDAKQLSIPYRSRTANKRSAGRQDGVLTFPGRNLQEARKFGRFDKMIKLRLSRPLVSLTLQAPDDFQPNSSASSR</sequence>